<feature type="compositionally biased region" description="Basic and acidic residues" evidence="1">
    <location>
        <begin position="63"/>
        <end position="74"/>
    </location>
</feature>
<dbReference type="PROSITE" id="PS50994">
    <property type="entry name" value="INTEGRASE"/>
    <property type="match status" value="1"/>
</dbReference>
<dbReference type="PANTHER" id="PTHR47331:SF6">
    <property type="entry name" value="DOUBLECORTIN DOMAIN-CONTAINING PROTEIN"/>
    <property type="match status" value="1"/>
</dbReference>
<dbReference type="Pfam" id="PF18701">
    <property type="entry name" value="DUF5641"/>
    <property type="match status" value="1"/>
</dbReference>
<dbReference type="GO" id="GO:0015074">
    <property type="term" value="P:DNA integration"/>
    <property type="evidence" value="ECO:0007669"/>
    <property type="project" value="InterPro"/>
</dbReference>
<dbReference type="CDD" id="cd01644">
    <property type="entry name" value="RT_pepA17"/>
    <property type="match status" value="1"/>
</dbReference>
<sequence>MLLDDRKKFLRDKGVCFRCCASVSHQAKDCGAFIKCAECGSERHVAAMHFGPAPRESKDLISYKEQKDSKEKSSSKVHGGEPVTTPNDEQNLAAKPLCTQVCGKYFRGKSCSKICLVNVYPEGHPEKSKRMYVILDDQSNVSLAKTEFFDAFRIQGPRIPYILTTCAGVVKVTGRRAHGFMVEPLTGELSIALPTLIECNNVPNSRAEIPTPEAAYRHSHMRAMVDQIPALDDAADILLLLGRDILQVHKVRRQFNGPDNAPFAQKHDLGWVIVGDVCLGGAHTPTEVKEDLSQPLHQNISLPWSHSLEQQENLLGATVFQRTEKDNQLAPSIDDLTFLQLMDKGFVKDESGSWEAPLPFGNPRRPLPNNRQQAHQRLMSLQRAFQKRPSMKEDFLEFMQGILDNNHAELAPPSEGREVWYLPIFGVYHPHKPGKIRVVFDSSARFEGVSLNEVLLQGPNLNNSLLGVLLRFRKEPVAITADFRQMFYCFLVQEEHRDVLRFLWFKDNNPESEVVDYRMRVHVFGNSPSPAVATYGLRRAAQEGEKDFGCCEFIKKDFYVDDALRSFATEAEAVDVLKRAQNLLAGYNIKLHKITSNKVDVINAFPKEDRARGLETLDLAVDDLPIQRSLGVAWDRTRDTFTFNIPEPQKPFTRRGVLSTINSVFDPLGFLAPVMVEGRLLLRELVSQGTDWDSPLPPEKFDKWQRWQDSLQGLNHLNISRTYSTCSLTRAKATELCVFSDASVKAIAAVAYLKVETDEGHTEVSFVLGKAKLAPLAELTIPRLELCAAVLATEIADQIREEIGLMLDRITFFTDSKVVLGYITNESRRFYVYVNNRVQRIRQSSHPGQWRYVATENNPADLGSRSVAASQLQGSSWLTGPRFLLEPEESSMDIMAFELVNPDSDVELRPKVTALSTKVLGERLDTKRFERFSSWSRLTRAVARLLHVARSLHKPAHDAECVGWHYCKKGITSAELTEAEHVIIKSVQCEVYAEEMTCFESKQDLPGSSPLKKLHPVRDKEGLLRVGGRITHSNLPADETHPILIPGKHHLAVLLIRHHHEQVKHQGRHFTEGAVRGSGLWIVGAKRAINSLIYKCVTCRKLRGRSEQQQMVDLPPERLQQEPPFTYVGLDVFGPWEVVARRTRGGIANSKRWAILFTCMSTRAVHLEVIESMTASSCINALRRFFSIRGPAKQIRSDRGTNFVGATNELKLAPDAQEDSVNVYLLSQKCTWVFNPPHASNMGGSWERMIGTAWRILDSMLLQEGRSKITHEVLCTLMAEVMAIINSRPLIPVSSDPEAPLILTPAMLLTQKIGTPPVPSGNFSDANLLKHAWKKVQALADTFWARWRLEYLNTLQIRQKWHTKKPNLKDGDIVLLKDKQARRHEWSMGVIAKAFQSDDGLVRKVEVKVASHQPPRTYLRPVSEVVLLLESEVV</sequence>
<dbReference type="Proteomes" id="UP001155660">
    <property type="component" value="Unplaced"/>
</dbReference>
<dbReference type="KEGG" id="ccar:109074690"/>
<reference evidence="3" key="1">
    <citation type="submission" date="2025-08" db="UniProtKB">
        <authorList>
            <consortium name="RefSeq"/>
        </authorList>
    </citation>
    <scope>IDENTIFICATION</scope>
    <source>
        <tissue evidence="3">Muscle</tissue>
    </source>
</reference>
<dbReference type="PANTHER" id="PTHR47331">
    <property type="entry name" value="PHD-TYPE DOMAIN-CONTAINING PROTEIN"/>
    <property type="match status" value="1"/>
</dbReference>
<protein>
    <submittedName>
        <fullName evidence="3">Uncharacterized protein LOC109074690</fullName>
    </submittedName>
</protein>
<evidence type="ECO:0000259" key="2">
    <source>
        <dbReference type="PROSITE" id="PS50994"/>
    </source>
</evidence>
<evidence type="ECO:0000256" key="1">
    <source>
        <dbReference type="SAM" id="MobiDB-lite"/>
    </source>
</evidence>
<dbReference type="InterPro" id="IPR001584">
    <property type="entry name" value="Integrase_cat-core"/>
</dbReference>
<dbReference type="RefSeq" id="XP_042611086.1">
    <property type="nucleotide sequence ID" value="XM_042755152.1"/>
</dbReference>
<dbReference type="InterPro" id="IPR040676">
    <property type="entry name" value="DUF5641"/>
</dbReference>
<name>A0A9Q9Y013_CYPCA</name>
<organism evidence="3">
    <name type="scientific">Cyprinus carpio</name>
    <name type="common">Common carp</name>
    <dbReference type="NCBI Taxonomy" id="7962"/>
    <lineage>
        <taxon>Eukaryota</taxon>
        <taxon>Metazoa</taxon>
        <taxon>Chordata</taxon>
        <taxon>Craniata</taxon>
        <taxon>Vertebrata</taxon>
        <taxon>Euteleostomi</taxon>
        <taxon>Actinopterygii</taxon>
        <taxon>Neopterygii</taxon>
        <taxon>Teleostei</taxon>
        <taxon>Ostariophysi</taxon>
        <taxon>Cypriniformes</taxon>
        <taxon>Cyprinidae</taxon>
        <taxon>Cyprininae</taxon>
        <taxon>Cyprinus</taxon>
    </lineage>
</organism>
<dbReference type="Pfam" id="PF05380">
    <property type="entry name" value="Peptidase_A17"/>
    <property type="match status" value="1"/>
</dbReference>
<proteinExistence type="predicted"/>
<dbReference type="OrthoDB" id="6122721at2759"/>
<evidence type="ECO:0000313" key="3">
    <source>
        <dbReference type="RefSeq" id="XP_042611086.1"/>
    </source>
</evidence>
<feature type="region of interest" description="Disordered" evidence="1">
    <location>
        <begin position="63"/>
        <end position="87"/>
    </location>
</feature>
<accession>A0A9Q9Y013</accession>
<dbReference type="GeneID" id="109074690"/>
<gene>
    <name evidence="3" type="primary">LOC109074690</name>
</gene>
<dbReference type="InterPro" id="IPR008042">
    <property type="entry name" value="Retrotrans_Pao"/>
</dbReference>
<feature type="domain" description="Integrase catalytic" evidence="2">
    <location>
        <begin position="1120"/>
        <end position="1313"/>
    </location>
</feature>